<evidence type="ECO:0008006" key="4">
    <source>
        <dbReference type="Google" id="ProtNLM"/>
    </source>
</evidence>
<feature type="coiled-coil region" evidence="1">
    <location>
        <begin position="61"/>
        <end position="88"/>
    </location>
</feature>
<sequence length="375" mass="42763">MNECRYSESKSISSTRPLKNAPVLSITAGTRHCTLLNSNEPPEDSEIPPIRSLISDADAHLARIDNKISKIQETLKQLEEERSSLLNYRVRNEGIISPLRRMPPEVLGEIFWWTLPSISEAQKSEIADSPWTLTYVSSRWRAVSLSNPSLWSQIVIDYDTELPDPLSLIEARIQRAHRQSLKIHFSGSEDVAPGPQIQMFQLLLQHSSRWEELSLTLTSQIVPLLTEFSGRLSSLKRLWIDWDDLEGQTDFEPLVCFFTAPSLVDVGISSEYRFVPVALPTYQLSRYHIYAPWAWHKNALKLATNLVEVYISAEFDDNQWPDTDEIIILRHLRRLFVSNPQILNYIVAPAPEELAFSLSLSMPLAKALRPNISSC</sequence>
<dbReference type="Proteomes" id="UP001218218">
    <property type="component" value="Unassembled WGS sequence"/>
</dbReference>
<organism evidence="2 3">
    <name type="scientific">Mycena albidolilacea</name>
    <dbReference type="NCBI Taxonomy" id="1033008"/>
    <lineage>
        <taxon>Eukaryota</taxon>
        <taxon>Fungi</taxon>
        <taxon>Dikarya</taxon>
        <taxon>Basidiomycota</taxon>
        <taxon>Agaricomycotina</taxon>
        <taxon>Agaricomycetes</taxon>
        <taxon>Agaricomycetidae</taxon>
        <taxon>Agaricales</taxon>
        <taxon>Marasmiineae</taxon>
        <taxon>Mycenaceae</taxon>
        <taxon>Mycena</taxon>
    </lineage>
</organism>
<evidence type="ECO:0000313" key="2">
    <source>
        <dbReference type="EMBL" id="KAJ7320892.1"/>
    </source>
</evidence>
<evidence type="ECO:0000313" key="3">
    <source>
        <dbReference type="Proteomes" id="UP001218218"/>
    </source>
</evidence>
<accession>A0AAD7EH21</accession>
<keyword evidence="3" id="KW-1185">Reference proteome</keyword>
<protein>
    <recommendedName>
        <fullName evidence="4">F-box domain-containing protein</fullName>
    </recommendedName>
</protein>
<keyword evidence="1" id="KW-0175">Coiled coil</keyword>
<reference evidence="2" key="1">
    <citation type="submission" date="2023-03" db="EMBL/GenBank/DDBJ databases">
        <title>Massive genome expansion in bonnet fungi (Mycena s.s.) driven by repeated elements and novel gene families across ecological guilds.</title>
        <authorList>
            <consortium name="Lawrence Berkeley National Laboratory"/>
            <person name="Harder C.B."/>
            <person name="Miyauchi S."/>
            <person name="Viragh M."/>
            <person name="Kuo A."/>
            <person name="Thoen E."/>
            <person name="Andreopoulos B."/>
            <person name="Lu D."/>
            <person name="Skrede I."/>
            <person name="Drula E."/>
            <person name="Henrissat B."/>
            <person name="Morin E."/>
            <person name="Kohler A."/>
            <person name="Barry K."/>
            <person name="LaButti K."/>
            <person name="Morin E."/>
            <person name="Salamov A."/>
            <person name="Lipzen A."/>
            <person name="Mereny Z."/>
            <person name="Hegedus B."/>
            <person name="Baldrian P."/>
            <person name="Stursova M."/>
            <person name="Weitz H."/>
            <person name="Taylor A."/>
            <person name="Grigoriev I.V."/>
            <person name="Nagy L.G."/>
            <person name="Martin F."/>
            <person name="Kauserud H."/>
        </authorList>
    </citation>
    <scope>NUCLEOTIDE SEQUENCE</scope>
    <source>
        <strain evidence="2">CBHHK002</strain>
    </source>
</reference>
<gene>
    <name evidence="2" type="ORF">DFH08DRAFT_819139</name>
</gene>
<dbReference type="EMBL" id="JARIHO010000053">
    <property type="protein sequence ID" value="KAJ7320892.1"/>
    <property type="molecule type" value="Genomic_DNA"/>
</dbReference>
<name>A0AAD7EH21_9AGAR</name>
<comment type="caution">
    <text evidence="2">The sequence shown here is derived from an EMBL/GenBank/DDBJ whole genome shotgun (WGS) entry which is preliminary data.</text>
</comment>
<dbReference type="AlphaFoldDB" id="A0AAD7EH21"/>
<evidence type="ECO:0000256" key="1">
    <source>
        <dbReference type="SAM" id="Coils"/>
    </source>
</evidence>
<proteinExistence type="predicted"/>